<name>A0A370IDG1_9NOCA</name>
<evidence type="ECO:0000313" key="1">
    <source>
        <dbReference type="EMBL" id="RDI68181.1"/>
    </source>
</evidence>
<reference evidence="1 2" key="1">
    <citation type="submission" date="2018-07" db="EMBL/GenBank/DDBJ databases">
        <title>Genomic Encyclopedia of Type Strains, Phase IV (KMG-IV): sequencing the most valuable type-strain genomes for metagenomic binning, comparative biology and taxonomic classification.</title>
        <authorList>
            <person name="Goeker M."/>
        </authorList>
    </citation>
    <scope>NUCLEOTIDE SEQUENCE [LARGE SCALE GENOMIC DNA]</scope>
    <source>
        <strain evidence="1 2">DSM 44290</strain>
    </source>
</reference>
<dbReference type="Proteomes" id="UP000254869">
    <property type="component" value="Unassembled WGS sequence"/>
</dbReference>
<protein>
    <submittedName>
        <fullName evidence="1">Uncharacterized protein</fullName>
    </submittedName>
</protein>
<evidence type="ECO:0000313" key="2">
    <source>
        <dbReference type="Proteomes" id="UP000254869"/>
    </source>
</evidence>
<comment type="caution">
    <text evidence="1">The sequence shown here is derived from an EMBL/GenBank/DDBJ whole genome shotgun (WGS) entry which is preliminary data.</text>
</comment>
<sequence length="32" mass="3338">MSDISASKTQTTMLGIVLIAALAAVDNRSTEE</sequence>
<gene>
    <name evidence="1" type="ORF">DFR76_102582</name>
</gene>
<proteinExistence type="predicted"/>
<dbReference type="EMBL" id="QQBC01000002">
    <property type="protein sequence ID" value="RDI68181.1"/>
    <property type="molecule type" value="Genomic_DNA"/>
</dbReference>
<organism evidence="1 2">
    <name type="scientific">Nocardia pseudobrasiliensis</name>
    <dbReference type="NCBI Taxonomy" id="45979"/>
    <lineage>
        <taxon>Bacteria</taxon>
        <taxon>Bacillati</taxon>
        <taxon>Actinomycetota</taxon>
        <taxon>Actinomycetes</taxon>
        <taxon>Mycobacteriales</taxon>
        <taxon>Nocardiaceae</taxon>
        <taxon>Nocardia</taxon>
    </lineage>
</organism>
<dbReference type="STRING" id="1210086.GCA_001613105_01158"/>
<dbReference type="AlphaFoldDB" id="A0A370IDG1"/>
<keyword evidence="2" id="KW-1185">Reference proteome</keyword>
<accession>A0A370IDG1</accession>